<proteinExistence type="predicted"/>
<evidence type="ECO:0000256" key="1">
    <source>
        <dbReference type="ARBA" id="ARBA00023015"/>
    </source>
</evidence>
<dbReference type="Gene3D" id="1.10.357.10">
    <property type="entry name" value="Tetracycline Repressor, domain 2"/>
    <property type="match status" value="1"/>
</dbReference>
<dbReference type="InterPro" id="IPR025996">
    <property type="entry name" value="MT1864/Rv1816-like_C"/>
</dbReference>
<dbReference type="PROSITE" id="PS50977">
    <property type="entry name" value="HTH_TETR_2"/>
    <property type="match status" value="1"/>
</dbReference>
<protein>
    <submittedName>
        <fullName evidence="6">TetR/AcrR family transcriptional regulator</fullName>
    </submittedName>
</protein>
<dbReference type="Proteomes" id="UP001589670">
    <property type="component" value="Unassembled WGS sequence"/>
</dbReference>
<dbReference type="PRINTS" id="PR00455">
    <property type="entry name" value="HTHTETR"/>
</dbReference>
<keyword evidence="1" id="KW-0805">Transcription regulation</keyword>
<evidence type="ECO:0000256" key="3">
    <source>
        <dbReference type="ARBA" id="ARBA00023163"/>
    </source>
</evidence>
<evidence type="ECO:0000259" key="5">
    <source>
        <dbReference type="PROSITE" id="PS50977"/>
    </source>
</evidence>
<dbReference type="InterPro" id="IPR036271">
    <property type="entry name" value="Tet_transcr_reg_TetR-rel_C_sf"/>
</dbReference>
<accession>A0ABV5I229</accession>
<dbReference type="Pfam" id="PF00440">
    <property type="entry name" value="TetR_N"/>
    <property type="match status" value="1"/>
</dbReference>
<dbReference type="InterPro" id="IPR009057">
    <property type="entry name" value="Homeodomain-like_sf"/>
</dbReference>
<dbReference type="InterPro" id="IPR001647">
    <property type="entry name" value="HTH_TetR"/>
</dbReference>
<keyword evidence="3" id="KW-0804">Transcription</keyword>
<dbReference type="Pfam" id="PF13305">
    <property type="entry name" value="TetR_C_33"/>
    <property type="match status" value="1"/>
</dbReference>
<organism evidence="6 7">
    <name type="scientific">Roseovarius ramblicola</name>
    <dbReference type="NCBI Taxonomy" id="2022336"/>
    <lineage>
        <taxon>Bacteria</taxon>
        <taxon>Pseudomonadati</taxon>
        <taxon>Pseudomonadota</taxon>
        <taxon>Alphaproteobacteria</taxon>
        <taxon>Rhodobacterales</taxon>
        <taxon>Roseobacteraceae</taxon>
        <taxon>Roseovarius</taxon>
    </lineage>
</organism>
<keyword evidence="7" id="KW-1185">Reference proteome</keyword>
<evidence type="ECO:0000256" key="4">
    <source>
        <dbReference type="PROSITE-ProRule" id="PRU00335"/>
    </source>
</evidence>
<evidence type="ECO:0000256" key="2">
    <source>
        <dbReference type="ARBA" id="ARBA00023125"/>
    </source>
</evidence>
<evidence type="ECO:0000313" key="6">
    <source>
        <dbReference type="EMBL" id="MFB9150523.1"/>
    </source>
</evidence>
<dbReference type="RefSeq" id="WP_377070059.1">
    <property type="nucleotide sequence ID" value="NZ_JBHMEC010000017.1"/>
</dbReference>
<dbReference type="InterPro" id="IPR050109">
    <property type="entry name" value="HTH-type_TetR-like_transc_reg"/>
</dbReference>
<feature type="domain" description="HTH tetR-type" evidence="5">
    <location>
        <begin position="9"/>
        <end position="69"/>
    </location>
</feature>
<dbReference type="PANTHER" id="PTHR30055:SF220">
    <property type="entry name" value="TETR-FAMILY REGULATORY PROTEIN"/>
    <property type="match status" value="1"/>
</dbReference>
<name>A0ABV5I229_9RHOB</name>
<sequence length="196" mass="20830">MAKKGYHHGNLREALIEATLTLIVARGPQGFTLSGAARQAGVTPAAIYRHFAGRDDLVAEAARQGYELFAAMLSEVDALPGAPRVRAMAQAYLAFAERHPGHYVAMFESGIDLARRPALSEAAGRARDVLHGACDGMNADAAEVTAHVWSLSHGVVELYLRNSAGLSHPPEARAMLSRALDTYLSGLVSPAAQTSR</sequence>
<dbReference type="EMBL" id="JBHMEC010000017">
    <property type="protein sequence ID" value="MFB9150523.1"/>
    <property type="molecule type" value="Genomic_DNA"/>
</dbReference>
<dbReference type="SUPFAM" id="SSF46689">
    <property type="entry name" value="Homeodomain-like"/>
    <property type="match status" value="1"/>
</dbReference>
<gene>
    <name evidence="6" type="ORF">ACFFU4_12270</name>
</gene>
<evidence type="ECO:0000313" key="7">
    <source>
        <dbReference type="Proteomes" id="UP001589670"/>
    </source>
</evidence>
<comment type="caution">
    <text evidence="6">The sequence shown here is derived from an EMBL/GenBank/DDBJ whole genome shotgun (WGS) entry which is preliminary data.</text>
</comment>
<keyword evidence="2 4" id="KW-0238">DNA-binding</keyword>
<dbReference type="SUPFAM" id="SSF48498">
    <property type="entry name" value="Tetracyclin repressor-like, C-terminal domain"/>
    <property type="match status" value="1"/>
</dbReference>
<dbReference type="PANTHER" id="PTHR30055">
    <property type="entry name" value="HTH-TYPE TRANSCRIPTIONAL REGULATOR RUTR"/>
    <property type="match status" value="1"/>
</dbReference>
<reference evidence="6 7" key="1">
    <citation type="submission" date="2024-09" db="EMBL/GenBank/DDBJ databases">
        <authorList>
            <person name="Sun Q."/>
            <person name="Mori K."/>
        </authorList>
    </citation>
    <scope>NUCLEOTIDE SEQUENCE [LARGE SCALE GENOMIC DNA]</scope>
    <source>
        <strain evidence="6 7">CECT 9424</strain>
    </source>
</reference>
<feature type="DNA-binding region" description="H-T-H motif" evidence="4">
    <location>
        <begin position="32"/>
        <end position="51"/>
    </location>
</feature>